<reference evidence="1" key="2">
    <citation type="submission" date="2016-06" db="EMBL/GenBank/DDBJ databases">
        <title>The genome of a short-lived fish provides insights into sex chromosome evolution and the genetic control of aging.</title>
        <authorList>
            <person name="Reichwald K."/>
            <person name="Felder M."/>
            <person name="Petzold A."/>
            <person name="Koch P."/>
            <person name="Groth M."/>
            <person name="Platzer M."/>
        </authorList>
    </citation>
    <scope>NUCLEOTIDE SEQUENCE</scope>
    <source>
        <tissue evidence="1">Brain</tissue>
    </source>
</reference>
<dbReference type="AlphaFoldDB" id="A0A1A8I625"/>
<organism evidence="1">
    <name type="scientific">Nothobranchius kuhntae</name>
    <name type="common">Beira killifish</name>
    <dbReference type="NCBI Taxonomy" id="321403"/>
    <lineage>
        <taxon>Eukaryota</taxon>
        <taxon>Metazoa</taxon>
        <taxon>Chordata</taxon>
        <taxon>Craniata</taxon>
        <taxon>Vertebrata</taxon>
        <taxon>Euteleostomi</taxon>
        <taxon>Actinopterygii</taxon>
        <taxon>Neopterygii</taxon>
        <taxon>Teleostei</taxon>
        <taxon>Neoteleostei</taxon>
        <taxon>Acanthomorphata</taxon>
        <taxon>Ovalentaria</taxon>
        <taxon>Atherinomorphae</taxon>
        <taxon>Cyprinodontiformes</taxon>
        <taxon>Nothobranchiidae</taxon>
        <taxon>Nothobranchius</taxon>
    </lineage>
</organism>
<evidence type="ECO:0000313" key="1">
    <source>
        <dbReference type="EMBL" id="SBQ92314.1"/>
    </source>
</evidence>
<feature type="non-terminal residue" evidence="1">
    <location>
        <position position="71"/>
    </location>
</feature>
<feature type="non-terminal residue" evidence="1">
    <location>
        <position position="1"/>
    </location>
</feature>
<name>A0A1A8I625_NOTKU</name>
<accession>A0A1A8I625</accession>
<dbReference type="EMBL" id="HAED01006281">
    <property type="protein sequence ID" value="SBQ92314.1"/>
    <property type="molecule type" value="Transcribed_RNA"/>
</dbReference>
<reference evidence="1" key="1">
    <citation type="submission" date="2016-05" db="EMBL/GenBank/DDBJ databases">
        <authorList>
            <person name="Lavstsen T."/>
            <person name="Jespersen J.S."/>
        </authorList>
    </citation>
    <scope>NUCLEOTIDE SEQUENCE</scope>
    <source>
        <tissue evidence="1">Brain</tissue>
    </source>
</reference>
<sequence>YKVLFGTAPIYLNPLANAYVTARLLVGMSASSAYATLRAIQTLFMYGMTYQALLEQRLPCRFSRISCRPCN</sequence>
<gene>
    <name evidence="1" type="primary">CABZ01081490.1</name>
</gene>
<proteinExistence type="predicted"/>
<protein>
    <submittedName>
        <fullName evidence="1">Uncharacterized protein</fullName>
    </submittedName>
</protein>